<evidence type="ECO:0000256" key="12">
    <source>
        <dbReference type="SAM" id="Phobius"/>
    </source>
</evidence>
<dbReference type="InterPro" id="IPR017441">
    <property type="entry name" value="Protein_kinase_ATP_BS"/>
</dbReference>
<evidence type="ECO:0000313" key="15">
    <source>
        <dbReference type="EMBL" id="SDU80951.1"/>
    </source>
</evidence>
<keyword evidence="5 10" id="KW-0547">Nucleotide-binding</keyword>
<dbReference type="Gene3D" id="3.30.10.20">
    <property type="match status" value="3"/>
</dbReference>
<dbReference type="SMART" id="SM00740">
    <property type="entry name" value="PASTA"/>
    <property type="match status" value="3"/>
</dbReference>
<keyword evidence="12" id="KW-0812">Transmembrane</keyword>
<dbReference type="CDD" id="cd06577">
    <property type="entry name" value="PASTA_pknB"/>
    <property type="match status" value="3"/>
</dbReference>
<sequence>MTTHDLAIPPLVPPGTVLGGRFEVGEILGTGGSATVFAGRDTRLGRPVAVKVLRPDLAADASAQAAFQVEATAAAMLSHPGIVTVHDVGSDEVEGPAGRSLICWIAMERIRGRTVRTLLSSGAMPPLDPVDALELTAHVLGALEHAHLRGVVHRDISPGNVMITDDGAVKVLDFGIAAVGEQSGESEVVHGSVSYVSPEQAQGLRVDRRSDLYAVGCLLFALVTGGPPYVADEVRDVALMHVTAVVPLASSRLPGVPAVLDALLVRTLAKRPGDRPATAGELRAEVLRVAGELRAAGPDHSTTQVIPRVSTTTTFAPVRRPAGPASVPVPMARELAERRRQEPARIVQAQPMVAPRPPEPPERRSVLWPVTLLVMTLAGLVALLLWLFAGPEQPAAASVTVPDVAGQTAEAAQQALDTAGLRDGSVRTEPHDTVAAGLVVRTDPAAGESVPEESTVLIVVSGGPQARPSVAVPQLDGATLAEARGLLDGAGLALGELRREDSARPADTVLASDPAAGAALEPGAVVTLTLASGNQVVPDVTGLGIGDARARVQDAGFTVEESPSEAAGQAPGTVLGVQPVAGTSLRLGSTVTLVVAVGPPPTEEPDPSPTASETPTPTDTPSPTPTGPSIGPPTDTPTDPTGGEQP</sequence>
<evidence type="ECO:0000256" key="9">
    <source>
        <dbReference type="ARBA" id="ARBA00048679"/>
    </source>
</evidence>
<name>A0A1H2LK52_9ACTN</name>
<dbReference type="PROSITE" id="PS00107">
    <property type="entry name" value="PROTEIN_KINASE_ATP"/>
    <property type="match status" value="1"/>
</dbReference>
<dbReference type="RefSeq" id="WP_046768822.1">
    <property type="nucleotide sequence ID" value="NZ_KQ061228.1"/>
</dbReference>
<evidence type="ECO:0000313" key="16">
    <source>
        <dbReference type="Proteomes" id="UP000182977"/>
    </source>
</evidence>
<keyword evidence="7 10" id="KW-0067">ATP-binding</keyword>
<feature type="domain" description="PASTA" evidence="14">
    <location>
        <begin position="395"/>
        <end position="462"/>
    </location>
</feature>
<evidence type="ECO:0000256" key="3">
    <source>
        <dbReference type="ARBA" id="ARBA00022679"/>
    </source>
</evidence>
<dbReference type="GO" id="GO:0004674">
    <property type="term" value="F:protein serine/threonine kinase activity"/>
    <property type="evidence" value="ECO:0007669"/>
    <property type="project" value="UniProtKB-KW"/>
</dbReference>
<dbReference type="STRING" id="419479.SAMN04488563_6247"/>
<evidence type="ECO:0000256" key="4">
    <source>
        <dbReference type="ARBA" id="ARBA00022737"/>
    </source>
</evidence>
<dbReference type="PANTHER" id="PTHR43289">
    <property type="entry name" value="MITOGEN-ACTIVATED PROTEIN KINASE KINASE KINASE 20-RELATED"/>
    <property type="match status" value="1"/>
</dbReference>
<dbReference type="PANTHER" id="PTHR43289:SF6">
    <property type="entry name" value="SERINE_THREONINE-PROTEIN KINASE NEKL-3"/>
    <property type="match status" value="1"/>
</dbReference>
<comment type="catalytic activity">
    <reaction evidence="9">
        <text>L-seryl-[protein] + ATP = O-phospho-L-seryl-[protein] + ADP + H(+)</text>
        <dbReference type="Rhea" id="RHEA:17989"/>
        <dbReference type="Rhea" id="RHEA-COMP:9863"/>
        <dbReference type="Rhea" id="RHEA-COMP:11604"/>
        <dbReference type="ChEBI" id="CHEBI:15378"/>
        <dbReference type="ChEBI" id="CHEBI:29999"/>
        <dbReference type="ChEBI" id="CHEBI:30616"/>
        <dbReference type="ChEBI" id="CHEBI:83421"/>
        <dbReference type="ChEBI" id="CHEBI:456216"/>
        <dbReference type="EC" id="2.7.11.1"/>
    </reaction>
</comment>
<dbReference type="AlphaFoldDB" id="A0A1H2LK52"/>
<feature type="binding site" evidence="10">
    <location>
        <position position="51"/>
    </location>
    <ligand>
        <name>ATP</name>
        <dbReference type="ChEBI" id="CHEBI:30616"/>
    </ligand>
</feature>
<evidence type="ECO:0000256" key="5">
    <source>
        <dbReference type="ARBA" id="ARBA00022741"/>
    </source>
</evidence>
<dbReference type="InterPro" id="IPR011009">
    <property type="entry name" value="Kinase-like_dom_sf"/>
</dbReference>
<keyword evidence="2 15" id="KW-0723">Serine/threonine-protein kinase</keyword>
<accession>A0A1H2LK52</accession>
<evidence type="ECO:0000256" key="2">
    <source>
        <dbReference type="ARBA" id="ARBA00022527"/>
    </source>
</evidence>
<feature type="compositionally biased region" description="Low complexity" evidence="11">
    <location>
        <begin position="636"/>
        <end position="646"/>
    </location>
</feature>
<keyword evidence="16" id="KW-1185">Reference proteome</keyword>
<evidence type="ECO:0000256" key="6">
    <source>
        <dbReference type="ARBA" id="ARBA00022777"/>
    </source>
</evidence>
<dbReference type="OrthoDB" id="9762169at2"/>
<protein>
    <recommendedName>
        <fullName evidence="1">non-specific serine/threonine protein kinase</fullName>
        <ecNumber evidence="1">2.7.11.1</ecNumber>
    </recommendedName>
</protein>
<dbReference type="InterPro" id="IPR000719">
    <property type="entry name" value="Prot_kinase_dom"/>
</dbReference>
<dbReference type="Gene3D" id="3.30.200.20">
    <property type="entry name" value="Phosphorylase Kinase, domain 1"/>
    <property type="match status" value="1"/>
</dbReference>
<organism evidence="15 16">
    <name type="scientific">Jiangella alkaliphila</name>
    <dbReference type="NCBI Taxonomy" id="419479"/>
    <lineage>
        <taxon>Bacteria</taxon>
        <taxon>Bacillati</taxon>
        <taxon>Actinomycetota</taxon>
        <taxon>Actinomycetes</taxon>
        <taxon>Jiangellales</taxon>
        <taxon>Jiangellaceae</taxon>
        <taxon>Jiangella</taxon>
    </lineage>
</organism>
<evidence type="ECO:0000259" key="13">
    <source>
        <dbReference type="PROSITE" id="PS50011"/>
    </source>
</evidence>
<dbReference type="PROSITE" id="PS51178">
    <property type="entry name" value="PASTA"/>
    <property type="match status" value="3"/>
</dbReference>
<keyword evidence="3" id="KW-0808">Transferase</keyword>
<evidence type="ECO:0000256" key="7">
    <source>
        <dbReference type="ARBA" id="ARBA00022840"/>
    </source>
</evidence>
<reference evidence="16" key="1">
    <citation type="submission" date="2016-10" db="EMBL/GenBank/DDBJ databases">
        <authorList>
            <person name="Varghese N."/>
            <person name="Submissions S."/>
        </authorList>
    </citation>
    <scope>NUCLEOTIDE SEQUENCE [LARGE SCALE GENOMIC DNA]</scope>
    <source>
        <strain evidence="16">DSM 45079</strain>
    </source>
</reference>
<feature type="domain" description="PASTA" evidence="14">
    <location>
        <begin position="466"/>
        <end position="532"/>
    </location>
</feature>
<keyword evidence="12" id="KW-1133">Transmembrane helix</keyword>
<dbReference type="EC" id="2.7.11.1" evidence="1"/>
<evidence type="ECO:0000256" key="8">
    <source>
        <dbReference type="ARBA" id="ARBA00047899"/>
    </source>
</evidence>
<dbReference type="PROSITE" id="PS00109">
    <property type="entry name" value="PROTEIN_KINASE_TYR"/>
    <property type="match status" value="1"/>
</dbReference>
<proteinExistence type="predicted"/>
<feature type="domain" description="PASTA" evidence="14">
    <location>
        <begin position="533"/>
        <end position="597"/>
    </location>
</feature>
<dbReference type="FunFam" id="3.30.200.20:FF:000035">
    <property type="entry name" value="Serine/threonine protein kinase Stk1"/>
    <property type="match status" value="1"/>
</dbReference>
<feature type="region of interest" description="Disordered" evidence="11">
    <location>
        <begin position="596"/>
        <end position="646"/>
    </location>
</feature>
<evidence type="ECO:0000256" key="1">
    <source>
        <dbReference type="ARBA" id="ARBA00012513"/>
    </source>
</evidence>
<dbReference type="NCBIfam" id="NF033483">
    <property type="entry name" value="PknB_PASTA_kin"/>
    <property type="match status" value="1"/>
</dbReference>
<keyword evidence="6 15" id="KW-0418">Kinase</keyword>
<dbReference type="GO" id="GO:0005524">
    <property type="term" value="F:ATP binding"/>
    <property type="evidence" value="ECO:0007669"/>
    <property type="project" value="UniProtKB-UniRule"/>
</dbReference>
<feature type="transmembrane region" description="Helical" evidence="12">
    <location>
        <begin position="366"/>
        <end position="389"/>
    </location>
</feature>
<keyword evidence="12" id="KW-0472">Membrane</keyword>
<dbReference type="CDD" id="cd14014">
    <property type="entry name" value="STKc_PknB_like"/>
    <property type="match status" value="1"/>
</dbReference>
<dbReference type="EMBL" id="LT629791">
    <property type="protein sequence ID" value="SDU80951.1"/>
    <property type="molecule type" value="Genomic_DNA"/>
</dbReference>
<evidence type="ECO:0000256" key="10">
    <source>
        <dbReference type="PROSITE-ProRule" id="PRU10141"/>
    </source>
</evidence>
<feature type="compositionally biased region" description="Pro residues" evidence="11">
    <location>
        <begin position="618"/>
        <end position="635"/>
    </location>
</feature>
<dbReference type="InterPro" id="IPR008266">
    <property type="entry name" value="Tyr_kinase_AS"/>
</dbReference>
<dbReference type="Gene3D" id="1.10.510.10">
    <property type="entry name" value="Transferase(Phosphotransferase) domain 1"/>
    <property type="match status" value="1"/>
</dbReference>
<comment type="catalytic activity">
    <reaction evidence="8">
        <text>L-threonyl-[protein] + ATP = O-phospho-L-threonyl-[protein] + ADP + H(+)</text>
        <dbReference type="Rhea" id="RHEA:46608"/>
        <dbReference type="Rhea" id="RHEA-COMP:11060"/>
        <dbReference type="Rhea" id="RHEA-COMP:11605"/>
        <dbReference type="ChEBI" id="CHEBI:15378"/>
        <dbReference type="ChEBI" id="CHEBI:30013"/>
        <dbReference type="ChEBI" id="CHEBI:30616"/>
        <dbReference type="ChEBI" id="CHEBI:61977"/>
        <dbReference type="ChEBI" id="CHEBI:456216"/>
        <dbReference type="EC" id="2.7.11.1"/>
    </reaction>
</comment>
<dbReference type="Pfam" id="PF03793">
    <property type="entry name" value="PASTA"/>
    <property type="match status" value="3"/>
</dbReference>
<evidence type="ECO:0000259" key="14">
    <source>
        <dbReference type="PROSITE" id="PS51178"/>
    </source>
</evidence>
<dbReference type="PROSITE" id="PS50011">
    <property type="entry name" value="PROTEIN_KINASE_DOM"/>
    <property type="match status" value="1"/>
</dbReference>
<dbReference type="Proteomes" id="UP000182977">
    <property type="component" value="Chromosome I"/>
</dbReference>
<dbReference type="InterPro" id="IPR005543">
    <property type="entry name" value="PASTA_dom"/>
</dbReference>
<keyword evidence="4" id="KW-0677">Repeat</keyword>
<evidence type="ECO:0000256" key="11">
    <source>
        <dbReference type="SAM" id="MobiDB-lite"/>
    </source>
</evidence>
<gene>
    <name evidence="15" type="ORF">SAMN04488563_6247</name>
</gene>
<feature type="domain" description="Protein kinase" evidence="13">
    <location>
        <begin position="22"/>
        <end position="287"/>
    </location>
</feature>
<dbReference type="SUPFAM" id="SSF56112">
    <property type="entry name" value="Protein kinase-like (PK-like)"/>
    <property type="match status" value="1"/>
</dbReference>
<dbReference type="Pfam" id="PF00069">
    <property type="entry name" value="Pkinase"/>
    <property type="match status" value="1"/>
</dbReference>